<proteinExistence type="predicted"/>
<sequence length="81" mass="9300">KEKRKRLSLVLCLQKTRSIRKKRGQKFIAIRKVVGKLTNHPERIKQIASQAWSKAFQAPEWGQCYGPAPKAQSLDNKAINE</sequence>
<dbReference type="Proteomes" id="UP001341840">
    <property type="component" value="Unassembled WGS sequence"/>
</dbReference>
<organism evidence="1 2">
    <name type="scientific">Stylosanthes scabra</name>
    <dbReference type="NCBI Taxonomy" id="79078"/>
    <lineage>
        <taxon>Eukaryota</taxon>
        <taxon>Viridiplantae</taxon>
        <taxon>Streptophyta</taxon>
        <taxon>Embryophyta</taxon>
        <taxon>Tracheophyta</taxon>
        <taxon>Spermatophyta</taxon>
        <taxon>Magnoliopsida</taxon>
        <taxon>eudicotyledons</taxon>
        <taxon>Gunneridae</taxon>
        <taxon>Pentapetalae</taxon>
        <taxon>rosids</taxon>
        <taxon>fabids</taxon>
        <taxon>Fabales</taxon>
        <taxon>Fabaceae</taxon>
        <taxon>Papilionoideae</taxon>
        <taxon>50 kb inversion clade</taxon>
        <taxon>dalbergioids sensu lato</taxon>
        <taxon>Dalbergieae</taxon>
        <taxon>Pterocarpus clade</taxon>
        <taxon>Stylosanthes</taxon>
    </lineage>
</organism>
<keyword evidence="2" id="KW-1185">Reference proteome</keyword>
<evidence type="ECO:0000313" key="1">
    <source>
        <dbReference type="EMBL" id="MED6173606.1"/>
    </source>
</evidence>
<comment type="caution">
    <text evidence="1">The sequence shown here is derived from an EMBL/GenBank/DDBJ whole genome shotgun (WGS) entry which is preliminary data.</text>
</comment>
<feature type="non-terminal residue" evidence="1">
    <location>
        <position position="1"/>
    </location>
</feature>
<protein>
    <submittedName>
        <fullName evidence="1">Uncharacterized protein</fullName>
    </submittedName>
</protein>
<gene>
    <name evidence="1" type="ORF">PIB30_061199</name>
</gene>
<reference evidence="1 2" key="1">
    <citation type="journal article" date="2023" name="Plants (Basel)">
        <title>Bridging the Gap: Combining Genomics and Transcriptomics Approaches to Understand Stylosanthes scabra, an Orphan Legume from the Brazilian Caatinga.</title>
        <authorList>
            <person name="Ferreira-Neto J.R.C."/>
            <person name="da Silva M.D."/>
            <person name="Binneck E."/>
            <person name="de Melo N.F."/>
            <person name="da Silva R.H."/>
            <person name="de Melo A.L.T.M."/>
            <person name="Pandolfi V."/>
            <person name="Bustamante F.O."/>
            <person name="Brasileiro-Vidal A.C."/>
            <person name="Benko-Iseppon A.M."/>
        </authorList>
    </citation>
    <scope>NUCLEOTIDE SEQUENCE [LARGE SCALE GENOMIC DNA]</scope>
    <source>
        <tissue evidence="1">Leaves</tissue>
    </source>
</reference>
<accession>A0ABU6VMR0</accession>
<dbReference type="EMBL" id="JASCZI010151586">
    <property type="protein sequence ID" value="MED6173606.1"/>
    <property type="molecule type" value="Genomic_DNA"/>
</dbReference>
<evidence type="ECO:0000313" key="2">
    <source>
        <dbReference type="Proteomes" id="UP001341840"/>
    </source>
</evidence>
<name>A0ABU6VMR0_9FABA</name>